<gene>
    <name evidence="1" type="ORF">XBP1_2880048</name>
</gene>
<proteinExistence type="predicted"/>
<evidence type="ECO:0000313" key="1">
    <source>
        <dbReference type="EMBL" id="CDG97945.1"/>
    </source>
</evidence>
<dbReference type="EMBL" id="CBSW010000210">
    <property type="protein sequence ID" value="CDG97945.1"/>
    <property type="molecule type" value="Genomic_DNA"/>
</dbReference>
<name>A0A077NJD6_XENBV</name>
<reference evidence="1" key="1">
    <citation type="submission" date="2013-07" db="EMBL/GenBank/DDBJ databases">
        <title>Sub-species coevolution in mutualistic symbiosis.</title>
        <authorList>
            <person name="Murfin K."/>
            <person name="Klassen J."/>
            <person name="Lee M."/>
            <person name="Forst S."/>
            <person name="Stock P."/>
            <person name="Goodrich-Blair H."/>
        </authorList>
    </citation>
    <scope>NUCLEOTIDE SEQUENCE [LARGE SCALE GENOMIC DNA]</scope>
    <source>
        <strain evidence="1">Puntauvense</strain>
    </source>
</reference>
<protein>
    <submittedName>
        <fullName evidence="1">Uncharacterized protein</fullName>
    </submittedName>
</protein>
<accession>A0A077NJD6</accession>
<dbReference type="AlphaFoldDB" id="A0A077NJD6"/>
<dbReference type="Proteomes" id="UP000028511">
    <property type="component" value="Unassembled WGS sequence"/>
</dbReference>
<comment type="caution">
    <text evidence="1">The sequence shown here is derived from an EMBL/GenBank/DDBJ whole genome shotgun (WGS) entry which is preliminary data.</text>
</comment>
<organism evidence="1 2">
    <name type="scientific">Xenorhabdus bovienii str. puntauvense</name>
    <dbReference type="NCBI Taxonomy" id="1398201"/>
    <lineage>
        <taxon>Bacteria</taxon>
        <taxon>Pseudomonadati</taxon>
        <taxon>Pseudomonadota</taxon>
        <taxon>Gammaproteobacteria</taxon>
        <taxon>Enterobacterales</taxon>
        <taxon>Morganellaceae</taxon>
        <taxon>Xenorhabdus</taxon>
    </lineage>
</organism>
<dbReference type="HOGENOM" id="CLU_3413007_0_0_6"/>
<evidence type="ECO:0000313" key="2">
    <source>
        <dbReference type="Proteomes" id="UP000028511"/>
    </source>
</evidence>
<sequence length="28" mass="3206">MIGVNERNQQSSNLICEKPPFLTIFRLG</sequence>